<dbReference type="SUPFAM" id="SSF54637">
    <property type="entry name" value="Thioesterase/thiol ester dehydrase-isomerase"/>
    <property type="match status" value="1"/>
</dbReference>
<proteinExistence type="predicted"/>
<reference evidence="1 2" key="1">
    <citation type="submission" date="2018-12" db="EMBL/GenBank/DDBJ databases">
        <title>Rubrispira sanarue gen. nov., sp., nov., a member of the order Silvanigrellales, isolated from a brackish lake in Hamamatsu Japan.</title>
        <authorList>
            <person name="Maejima Y."/>
            <person name="Iino T."/>
            <person name="Muraguchi Y."/>
            <person name="Fukuda K."/>
            <person name="Nojiri H."/>
            <person name="Ohkuma M."/>
            <person name="Moriuchi R."/>
            <person name="Dohra H."/>
            <person name="Kimbara K."/>
            <person name="Shintani M."/>
        </authorList>
    </citation>
    <scope>NUCLEOTIDE SEQUENCE [LARGE SCALE GENOMIC DNA]</scope>
    <source>
        <strain evidence="1 2">RF1110005</strain>
    </source>
</reference>
<organism evidence="1 2">
    <name type="scientific">Fluviispira sanaruensis</name>
    <dbReference type="NCBI Taxonomy" id="2493639"/>
    <lineage>
        <taxon>Bacteria</taxon>
        <taxon>Pseudomonadati</taxon>
        <taxon>Bdellovibrionota</taxon>
        <taxon>Oligoflexia</taxon>
        <taxon>Silvanigrellales</taxon>
        <taxon>Silvanigrellaceae</taxon>
        <taxon>Fluviispira</taxon>
    </lineage>
</organism>
<dbReference type="InterPro" id="IPR029069">
    <property type="entry name" value="HotDog_dom_sf"/>
</dbReference>
<gene>
    <name evidence="1" type="ORF">JCM31447_27350</name>
</gene>
<evidence type="ECO:0000313" key="1">
    <source>
        <dbReference type="EMBL" id="BBH54271.1"/>
    </source>
</evidence>
<dbReference type="RefSeq" id="WP_130611709.1">
    <property type="nucleotide sequence ID" value="NZ_AP019368.1"/>
</dbReference>
<dbReference type="Proteomes" id="UP000291236">
    <property type="component" value="Chromosome"/>
</dbReference>
<accession>A0A4P2VMR0</accession>
<evidence type="ECO:0000313" key="2">
    <source>
        <dbReference type="Proteomes" id="UP000291236"/>
    </source>
</evidence>
<protein>
    <submittedName>
        <fullName evidence="1">DUF4442 domain-containing protein</fullName>
    </submittedName>
</protein>
<dbReference type="AlphaFoldDB" id="A0A4P2VMR0"/>
<dbReference type="OrthoDB" id="5294995at2"/>
<dbReference type="InterPro" id="IPR027961">
    <property type="entry name" value="DUF4442"/>
</dbReference>
<keyword evidence="2" id="KW-1185">Reference proteome</keyword>
<dbReference type="EMBL" id="AP019368">
    <property type="protein sequence ID" value="BBH54271.1"/>
    <property type="molecule type" value="Genomic_DNA"/>
</dbReference>
<dbReference type="KEGG" id="sbf:JCM31447_27350"/>
<dbReference type="Pfam" id="PF14539">
    <property type="entry name" value="DUF4442"/>
    <property type="match status" value="1"/>
</dbReference>
<sequence>MKLQMKTMLKLMRFWPPYLGAGVHINNISDDMTSLDVEMKLKFWNKNIKGTQFGGSLYSMTDPFLVLLLMHHLGNDHIIWDKSATIHFKKPAESKVFAKILITKEQIDNIRKNTANGNKMEPTFNIFINDESKNLIAEVEKTLYIRKKSSQNK</sequence>
<dbReference type="Gene3D" id="3.10.129.10">
    <property type="entry name" value="Hotdog Thioesterase"/>
    <property type="match status" value="1"/>
</dbReference>
<name>A0A4P2VMR0_FLUSA</name>